<accession>A0ABS0AZV5</accession>
<evidence type="ECO:0000259" key="2">
    <source>
        <dbReference type="PROSITE" id="PS50966"/>
    </source>
</evidence>
<dbReference type="PIRSF" id="PIRSF002741">
    <property type="entry name" value="MppA"/>
    <property type="match status" value="1"/>
</dbReference>
<evidence type="ECO:0000313" key="4">
    <source>
        <dbReference type="Proteomes" id="UP001194714"/>
    </source>
</evidence>
<comment type="caution">
    <text evidence="3">The sequence shown here is derived from an EMBL/GenBank/DDBJ whole genome shotgun (WGS) entry which is preliminary data.</text>
</comment>
<dbReference type="PROSITE" id="PS50966">
    <property type="entry name" value="ZF_SWIM"/>
    <property type="match status" value="1"/>
</dbReference>
<evidence type="ECO:0000313" key="3">
    <source>
        <dbReference type="EMBL" id="MBF5059660.1"/>
    </source>
</evidence>
<keyword evidence="1" id="KW-0863">Zinc-finger</keyword>
<keyword evidence="1" id="KW-0479">Metal-binding</keyword>
<dbReference type="PROSITE" id="PS51257">
    <property type="entry name" value="PROKAR_LIPOPROTEIN"/>
    <property type="match status" value="1"/>
</dbReference>
<proteinExistence type="predicted"/>
<sequence>MMMRRFYPLVLATIVSLTLFSCQKKQRQKEERFAHISILAPVRSLEPRFSHEKSMKNIVNMLYEGLMRLDSNGNVVPALAESVAVSEDRMTYTFTLRNSSWSNGDPVTAYDFEYAWKKSVDPKYAQTGASTFYAIKNVAACLKNEASIDEVGVKSIDDKTLEVELEHPAPYFLYLCTCPTYSPVHKKIDCDHPGWGSTLNPYFISNGPFKLKKWKKGVEISLERNPLYFDAVNVRLSGISVQIIEDPNTQIFLFEKGELDWIGHPFNPLPIDVIGDFQEDGALDCVEAYGVSWYFLNTEQPPFNNKNFRKAVAYAINRKEIIDHVLKLGETPAMGILNGELAVQEKPHFEDGNIMLARKYLKEALKEMETEELPSIVLSQRANPLTSRVSQVIQDQLRVALGLKVEIDQVDWPVHLDRVSKGNYEMGEMGWYSLLKDPIYMLDTFRGRHLASNMSRWEHPHYQELLKKSDAEIDPKKRKEYLRQAETLLMEEMPIIPLCFNSQYYLKNKNLKGVYVSPLKEIDFRYASFSEE</sequence>
<name>A0ABS0AZV5_9BACT</name>
<dbReference type="Proteomes" id="UP001194714">
    <property type="component" value="Unassembled WGS sequence"/>
</dbReference>
<dbReference type="Gene3D" id="3.90.76.10">
    <property type="entry name" value="Dipeptide-binding Protein, Domain 1"/>
    <property type="match status" value="1"/>
</dbReference>
<dbReference type="InterPro" id="IPR000914">
    <property type="entry name" value="SBP_5_dom"/>
</dbReference>
<organism evidence="3 4">
    <name type="scientific">Candidatus Neptunichlamydia vexilliferae</name>
    <dbReference type="NCBI Taxonomy" id="1651774"/>
    <lineage>
        <taxon>Bacteria</taxon>
        <taxon>Pseudomonadati</taxon>
        <taxon>Chlamydiota</taxon>
        <taxon>Chlamydiia</taxon>
        <taxon>Parachlamydiales</taxon>
        <taxon>Simkaniaceae</taxon>
        <taxon>Candidatus Neptunichlamydia</taxon>
    </lineage>
</organism>
<feature type="domain" description="SWIM-type" evidence="2">
    <location>
        <begin position="161"/>
        <end position="201"/>
    </location>
</feature>
<dbReference type="InterPro" id="IPR007527">
    <property type="entry name" value="Znf_SWIM"/>
</dbReference>
<dbReference type="InterPro" id="IPR039424">
    <property type="entry name" value="SBP_5"/>
</dbReference>
<protein>
    <submittedName>
        <fullName evidence="3">Oligopeptide-binding protein OppA</fullName>
    </submittedName>
</protein>
<reference evidence="3 4" key="1">
    <citation type="submission" date="2020-01" db="EMBL/GenBank/DDBJ databases">
        <title>Draft genome sequence of Cand. Neptunochlamydia vexilliferae K9.</title>
        <authorList>
            <person name="Schulz F."/>
            <person name="Koestlbacher S."/>
            <person name="Wascher F."/>
            <person name="Pizzetti I."/>
            <person name="Horn M."/>
        </authorList>
    </citation>
    <scope>NUCLEOTIDE SEQUENCE [LARGE SCALE GENOMIC DNA]</scope>
    <source>
        <strain evidence="3 4">K9</strain>
    </source>
</reference>
<dbReference type="PANTHER" id="PTHR30290:SF79">
    <property type="entry name" value="DIPEPTIDE-BINDING PROTEIN DPPE"/>
    <property type="match status" value="1"/>
</dbReference>
<evidence type="ECO:0000256" key="1">
    <source>
        <dbReference type="PROSITE-ProRule" id="PRU00325"/>
    </source>
</evidence>
<dbReference type="PANTHER" id="PTHR30290">
    <property type="entry name" value="PERIPLASMIC BINDING COMPONENT OF ABC TRANSPORTER"/>
    <property type="match status" value="1"/>
</dbReference>
<dbReference type="EMBL" id="JAAEJV010000033">
    <property type="protein sequence ID" value="MBF5059660.1"/>
    <property type="molecule type" value="Genomic_DNA"/>
</dbReference>
<dbReference type="InterPro" id="IPR030678">
    <property type="entry name" value="Peptide/Ni-bd"/>
</dbReference>
<dbReference type="Gene3D" id="3.10.105.10">
    <property type="entry name" value="Dipeptide-binding Protein, Domain 3"/>
    <property type="match status" value="1"/>
</dbReference>
<keyword evidence="1" id="KW-0862">Zinc</keyword>
<dbReference type="CDD" id="cd08504">
    <property type="entry name" value="PBP2_OppA"/>
    <property type="match status" value="1"/>
</dbReference>
<dbReference type="Gene3D" id="3.40.190.10">
    <property type="entry name" value="Periplasmic binding protein-like II"/>
    <property type="match status" value="1"/>
</dbReference>
<dbReference type="SUPFAM" id="SSF53850">
    <property type="entry name" value="Periplasmic binding protein-like II"/>
    <property type="match status" value="1"/>
</dbReference>
<gene>
    <name evidence="3" type="ORF">NEPTK9_001176</name>
</gene>
<keyword evidence="4" id="KW-1185">Reference proteome</keyword>
<dbReference type="Pfam" id="PF00496">
    <property type="entry name" value="SBP_bac_5"/>
    <property type="match status" value="1"/>
</dbReference>